<dbReference type="AlphaFoldDB" id="A0A382MY73"/>
<reference evidence="2" key="1">
    <citation type="submission" date="2018-05" db="EMBL/GenBank/DDBJ databases">
        <authorList>
            <person name="Lanie J.A."/>
            <person name="Ng W.-L."/>
            <person name="Kazmierczak K.M."/>
            <person name="Andrzejewski T.M."/>
            <person name="Davidsen T.M."/>
            <person name="Wayne K.J."/>
            <person name="Tettelin H."/>
            <person name="Glass J.I."/>
            <person name="Rusch D."/>
            <person name="Podicherti R."/>
            <person name="Tsui H.-C.T."/>
            <person name="Winkler M.E."/>
        </authorList>
    </citation>
    <scope>NUCLEOTIDE SEQUENCE</scope>
</reference>
<dbReference type="Gene3D" id="1.10.150.20">
    <property type="entry name" value="5' to 3' exonuclease, C-terminal subdomain"/>
    <property type="match status" value="1"/>
</dbReference>
<dbReference type="Pfam" id="PF00817">
    <property type="entry name" value="IMS"/>
    <property type="match status" value="1"/>
</dbReference>
<dbReference type="InterPro" id="IPR001126">
    <property type="entry name" value="UmuC"/>
</dbReference>
<dbReference type="EMBL" id="UINC01095861">
    <property type="protein sequence ID" value="SVC52281.1"/>
    <property type="molecule type" value="Genomic_DNA"/>
</dbReference>
<evidence type="ECO:0000313" key="2">
    <source>
        <dbReference type="EMBL" id="SVC52281.1"/>
    </source>
</evidence>
<protein>
    <recommendedName>
        <fullName evidence="1">UmuC domain-containing protein</fullName>
    </recommendedName>
</protein>
<organism evidence="2">
    <name type="scientific">marine metagenome</name>
    <dbReference type="NCBI Taxonomy" id="408172"/>
    <lineage>
        <taxon>unclassified sequences</taxon>
        <taxon>metagenomes</taxon>
        <taxon>ecological metagenomes</taxon>
    </lineage>
</organism>
<feature type="domain" description="UmuC" evidence="1">
    <location>
        <begin position="7"/>
        <end position="148"/>
    </location>
</feature>
<dbReference type="InterPro" id="IPR043502">
    <property type="entry name" value="DNA/RNA_pol_sf"/>
</dbReference>
<name>A0A382MY73_9ZZZZ</name>
<dbReference type="Gene3D" id="3.40.1170.60">
    <property type="match status" value="1"/>
</dbReference>
<accession>A0A382MY73</accession>
<dbReference type="Gene3D" id="3.30.70.270">
    <property type="match status" value="1"/>
</dbReference>
<proteinExistence type="predicted"/>
<sequence>MKVACVFVEHFPFKVEVRENPIIGEYKAVIIFKRQGSRSSVIDVSPSLSSIGYGMPLQEAVARYPEATIVESDLGCYEREFDKLIGTLSERSPVVERSALGRVYVGLDGLGDTYGSEEGLINSLMNAVPQHLYPRVGVSDGKFVAYLAALCATPGRAYKISGNVGEVIAGFRVDVLPVSWQIKARLRGFGLDTLGEIASLSAGAFEAQFGVEGRRLWKLARGLDDGPLIAEKVEEIVSGTFSFGTSVSDLEPILMAVDNLLGNLFGRPDMSGRYVRFAQISG</sequence>
<evidence type="ECO:0000259" key="1">
    <source>
        <dbReference type="Pfam" id="PF00817"/>
    </source>
</evidence>
<dbReference type="InterPro" id="IPR043128">
    <property type="entry name" value="Rev_trsase/Diguanyl_cyclase"/>
</dbReference>
<dbReference type="GO" id="GO:0006281">
    <property type="term" value="P:DNA repair"/>
    <property type="evidence" value="ECO:0007669"/>
    <property type="project" value="InterPro"/>
</dbReference>
<gene>
    <name evidence="2" type="ORF">METZ01_LOCUS305135</name>
</gene>
<feature type="non-terminal residue" evidence="2">
    <location>
        <position position="282"/>
    </location>
</feature>
<dbReference type="SUPFAM" id="SSF56672">
    <property type="entry name" value="DNA/RNA polymerases"/>
    <property type="match status" value="1"/>
</dbReference>